<evidence type="ECO:0000256" key="1">
    <source>
        <dbReference type="ARBA" id="ARBA00004123"/>
    </source>
</evidence>
<name>A0A445AHA6_ARAHY</name>
<comment type="caution">
    <text evidence="9">The sequence shown here is derived from an EMBL/GenBank/DDBJ whole genome shotgun (WGS) entry which is preliminary data.</text>
</comment>
<evidence type="ECO:0000256" key="3">
    <source>
        <dbReference type="ARBA" id="ARBA00023125"/>
    </source>
</evidence>
<dbReference type="GO" id="GO:0003700">
    <property type="term" value="F:DNA-binding transcription factor activity"/>
    <property type="evidence" value="ECO:0007669"/>
    <property type="project" value="InterPro"/>
</dbReference>
<keyword evidence="4" id="KW-0804">Transcription</keyword>
<dbReference type="InterPro" id="IPR001471">
    <property type="entry name" value="AP2/ERF_dom"/>
</dbReference>
<evidence type="ECO:0008006" key="11">
    <source>
        <dbReference type="Google" id="ProtNLM"/>
    </source>
</evidence>
<dbReference type="EMBL" id="SDMP01000012">
    <property type="protein sequence ID" value="RYR25827.1"/>
    <property type="molecule type" value="Genomic_DNA"/>
</dbReference>
<dbReference type="PANTHER" id="PTHR46226:SF5">
    <property type="entry name" value="PHOSPHATIDYLINOSITOL_PHOSPHATIDYLCHOLINE TRANSFER PROTEIN SFH2"/>
    <property type="match status" value="1"/>
</dbReference>
<dbReference type="SMART" id="SM01100">
    <property type="entry name" value="CRAL_TRIO_N"/>
    <property type="match status" value="1"/>
</dbReference>
<keyword evidence="10" id="KW-1185">Reference proteome</keyword>
<feature type="chain" id="PRO_5019042464" description="AP2/ERF domain-containing protein" evidence="6">
    <location>
        <begin position="17"/>
        <end position="299"/>
    </location>
</feature>
<dbReference type="GO" id="GO:0005634">
    <property type="term" value="C:nucleus"/>
    <property type="evidence" value="ECO:0007669"/>
    <property type="project" value="UniProtKB-SubCell"/>
</dbReference>
<keyword evidence="5" id="KW-0539">Nucleus</keyword>
<feature type="signal peptide" evidence="6">
    <location>
        <begin position="1"/>
        <end position="16"/>
    </location>
</feature>
<dbReference type="InterPro" id="IPR011074">
    <property type="entry name" value="CRAL/TRIO_N_dom"/>
</dbReference>
<gene>
    <name evidence="9" type="ORF">Ahy_B02g059840</name>
</gene>
<dbReference type="SUPFAM" id="SSF46938">
    <property type="entry name" value="CRAL/TRIO N-terminal domain"/>
    <property type="match status" value="1"/>
</dbReference>
<dbReference type="STRING" id="3818.A0A445AHA6"/>
<reference evidence="9 10" key="1">
    <citation type="submission" date="2019-01" db="EMBL/GenBank/DDBJ databases">
        <title>Sequencing of cultivated peanut Arachis hypogaea provides insights into genome evolution and oil improvement.</title>
        <authorList>
            <person name="Chen X."/>
        </authorList>
    </citation>
    <scope>NUCLEOTIDE SEQUENCE [LARGE SCALE GENOMIC DNA]</scope>
    <source>
        <strain evidence="10">cv. Fuhuasheng</strain>
        <tissue evidence="9">Leaves</tissue>
    </source>
</reference>
<dbReference type="InterPro" id="IPR036273">
    <property type="entry name" value="CRAL/TRIO_N_dom_sf"/>
</dbReference>
<dbReference type="Pfam" id="PF03765">
    <property type="entry name" value="CRAL_TRIO_N"/>
    <property type="match status" value="1"/>
</dbReference>
<comment type="subcellular location">
    <subcellularLocation>
        <location evidence="1">Nucleus</location>
    </subcellularLocation>
</comment>
<proteinExistence type="predicted"/>
<dbReference type="SMART" id="SM00380">
    <property type="entry name" value="AP2"/>
    <property type="match status" value="1"/>
</dbReference>
<sequence>MLQLLVLCAGIVANKCTWVDLTAHAAARAYDRAAIKFRSIDADINFNVSDYDEDIKQMSNFKKIEMQRKAALPLRDTKSGNANKMKALCGKEALVKLLRWHFGASLIQIQMKLWTLPLKNQMSNDIGIVADNVQDFGDATTFPAAPEVDTICVFSKNSARCNSNSAHGAMDSWSHFFKNPVADLSLFQLKMGICNQDAIKQLQSMIENVNKQQKITFQNMHQGYPTETLAKFLKARDWNVAKAHKMVRNCICSVQCKQIKEVDGQILSSFSHTRVYHGVKNHVTQIRLEGLNFKESMRK</sequence>
<dbReference type="PANTHER" id="PTHR46226">
    <property type="entry name" value="CRAL-TRIO DOMAIN-CONTAINING PROTEIN"/>
    <property type="match status" value="1"/>
</dbReference>
<dbReference type="AlphaFoldDB" id="A0A445AHA6"/>
<evidence type="ECO:0000313" key="10">
    <source>
        <dbReference type="Proteomes" id="UP000289738"/>
    </source>
</evidence>
<evidence type="ECO:0000256" key="6">
    <source>
        <dbReference type="SAM" id="SignalP"/>
    </source>
</evidence>
<dbReference type="InterPro" id="IPR036955">
    <property type="entry name" value="AP2/ERF_dom_sf"/>
</dbReference>
<evidence type="ECO:0000259" key="8">
    <source>
        <dbReference type="SMART" id="SM01100"/>
    </source>
</evidence>
<feature type="domain" description="CRAL/TRIO N-terminal" evidence="8">
    <location>
        <begin position="225"/>
        <end position="250"/>
    </location>
</feature>
<organism evidence="9 10">
    <name type="scientific">Arachis hypogaea</name>
    <name type="common">Peanut</name>
    <dbReference type="NCBI Taxonomy" id="3818"/>
    <lineage>
        <taxon>Eukaryota</taxon>
        <taxon>Viridiplantae</taxon>
        <taxon>Streptophyta</taxon>
        <taxon>Embryophyta</taxon>
        <taxon>Tracheophyta</taxon>
        <taxon>Spermatophyta</taxon>
        <taxon>Magnoliopsida</taxon>
        <taxon>eudicotyledons</taxon>
        <taxon>Gunneridae</taxon>
        <taxon>Pentapetalae</taxon>
        <taxon>rosids</taxon>
        <taxon>fabids</taxon>
        <taxon>Fabales</taxon>
        <taxon>Fabaceae</taxon>
        <taxon>Papilionoideae</taxon>
        <taxon>50 kb inversion clade</taxon>
        <taxon>dalbergioids sensu lato</taxon>
        <taxon>Dalbergieae</taxon>
        <taxon>Pterocarpus clade</taxon>
        <taxon>Arachis</taxon>
    </lineage>
</organism>
<dbReference type="GO" id="GO:0003677">
    <property type="term" value="F:DNA binding"/>
    <property type="evidence" value="ECO:0007669"/>
    <property type="project" value="UniProtKB-KW"/>
</dbReference>
<dbReference type="Gene3D" id="3.30.730.10">
    <property type="entry name" value="AP2/ERF domain"/>
    <property type="match status" value="1"/>
</dbReference>
<accession>A0A445AHA6</accession>
<evidence type="ECO:0000256" key="5">
    <source>
        <dbReference type="ARBA" id="ARBA00023242"/>
    </source>
</evidence>
<keyword evidence="3" id="KW-0238">DNA-binding</keyword>
<dbReference type="Proteomes" id="UP000289738">
    <property type="component" value="Chromosome B02"/>
</dbReference>
<keyword evidence="6" id="KW-0732">Signal</keyword>
<evidence type="ECO:0000256" key="4">
    <source>
        <dbReference type="ARBA" id="ARBA00023163"/>
    </source>
</evidence>
<evidence type="ECO:0000313" key="9">
    <source>
        <dbReference type="EMBL" id="RYR25827.1"/>
    </source>
</evidence>
<evidence type="ECO:0000259" key="7">
    <source>
        <dbReference type="SMART" id="SM00380"/>
    </source>
</evidence>
<dbReference type="Gene3D" id="1.10.8.20">
    <property type="entry name" value="N-terminal domain of phosphatidylinositol transfer protein sec14p"/>
    <property type="match status" value="1"/>
</dbReference>
<feature type="domain" description="AP2/ERF" evidence="7">
    <location>
        <begin position="10"/>
        <end position="53"/>
    </location>
</feature>
<keyword evidence="2" id="KW-0805">Transcription regulation</keyword>
<evidence type="ECO:0000256" key="2">
    <source>
        <dbReference type="ARBA" id="ARBA00023015"/>
    </source>
</evidence>
<protein>
    <recommendedName>
        <fullName evidence="11">AP2/ERF domain-containing protein</fullName>
    </recommendedName>
</protein>